<feature type="region of interest" description="Disordered" evidence="1">
    <location>
        <begin position="78"/>
        <end position="136"/>
    </location>
</feature>
<organism evidence="2 3">
    <name type="scientific">Vitrella brassicaformis (strain CCMP3155)</name>
    <dbReference type="NCBI Taxonomy" id="1169540"/>
    <lineage>
        <taxon>Eukaryota</taxon>
        <taxon>Sar</taxon>
        <taxon>Alveolata</taxon>
        <taxon>Colpodellida</taxon>
        <taxon>Vitrellaceae</taxon>
        <taxon>Vitrella</taxon>
    </lineage>
</organism>
<reference evidence="2 3" key="1">
    <citation type="submission" date="2014-11" db="EMBL/GenBank/DDBJ databases">
        <authorList>
            <person name="Zhu J."/>
            <person name="Qi W."/>
            <person name="Song R."/>
        </authorList>
    </citation>
    <scope>NUCLEOTIDE SEQUENCE [LARGE SCALE GENOMIC DNA]</scope>
</reference>
<dbReference type="EMBL" id="CDMY01000781">
    <property type="protein sequence ID" value="CEM33258.1"/>
    <property type="molecule type" value="Genomic_DNA"/>
</dbReference>
<sequence>MPSPTPTTANVRRTLLGRGIPVPDVYADDRRSFRRKWISLMRDHPEDYSQWYDSVSGTQEAADIAVMIFGYKEHVEKKTAEAKAAKAAKDPPASTTRQQQQPTQSASGHQPSGAGAGADGSSDGWTDPDDEEWNEVLAAVDKAQALGWLAPGLLRRTNAHTRVRRLPEPRRMPPPAAASDPP</sequence>
<dbReference type="AlphaFoldDB" id="A0A0G4GRR3"/>
<feature type="region of interest" description="Disordered" evidence="1">
    <location>
        <begin position="151"/>
        <end position="182"/>
    </location>
</feature>
<accession>A0A0G4GRR3</accession>
<evidence type="ECO:0000313" key="3">
    <source>
        <dbReference type="Proteomes" id="UP000041254"/>
    </source>
</evidence>
<proteinExistence type="predicted"/>
<name>A0A0G4GRR3_VITBC</name>
<feature type="compositionally biased region" description="Pro residues" evidence="1">
    <location>
        <begin position="172"/>
        <end position="182"/>
    </location>
</feature>
<gene>
    <name evidence="2" type="ORF">Vbra_18485</name>
</gene>
<evidence type="ECO:0000313" key="2">
    <source>
        <dbReference type="EMBL" id="CEM33258.1"/>
    </source>
</evidence>
<feature type="compositionally biased region" description="Basic and acidic residues" evidence="1">
    <location>
        <begin position="78"/>
        <end position="89"/>
    </location>
</feature>
<dbReference type="VEuPathDB" id="CryptoDB:Vbra_18485"/>
<feature type="compositionally biased region" description="Low complexity" evidence="1">
    <location>
        <begin position="91"/>
        <end position="107"/>
    </location>
</feature>
<dbReference type="InParanoid" id="A0A0G4GRR3"/>
<protein>
    <submittedName>
        <fullName evidence="2">Uncharacterized protein</fullName>
    </submittedName>
</protein>
<keyword evidence="3" id="KW-1185">Reference proteome</keyword>
<evidence type="ECO:0000256" key="1">
    <source>
        <dbReference type="SAM" id="MobiDB-lite"/>
    </source>
</evidence>
<dbReference type="Proteomes" id="UP000041254">
    <property type="component" value="Unassembled WGS sequence"/>
</dbReference>